<feature type="transmembrane region" description="Helical" evidence="6">
    <location>
        <begin position="223"/>
        <end position="241"/>
    </location>
</feature>
<comment type="similarity">
    <text evidence="2">Belongs to the EamA transporter family.</text>
</comment>
<keyword evidence="4 6" id="KW-1133">Transmembrane helix</keyword>
<sequence length="346" mass="35357">MDQRHSRLRPAYLRGGRVRAAGRGAPPQLRPGPCRPDLGTQPVNGPVLASIFTGLQVGATLVASEAVVAEVGAGRLGFLRYAVALLILVPVAVLSSGTPVSRRDMLPVALIGIGQFGVLVALLNVAVLHTGSPRVALVFATLPIVTLALGLRFAAGRVSPLELASIVLSVVGVVFLLAGEALTGRMSASDWIGVGCAVLATLTGALCSHLYRPYLQRCGVAKVSVIAMLASLLPLGVMALVEGQGLPMAAWSRQTLVLVGFVGLSSGVGFLLWLYALSRLQAAVVTAFLGLSPVTAVILSVLFLGTAPTVTLAVAMVLVIGSLAATAFAQRRGRKMSPLPAGGGGG</sequence>
<feature type="transmembrane region" description="Helical" evidence="6">
    <location>
        <begin position="191"/>
        <end position="211"/>
    </location>
</feature>
<dbReference type="EMBL" id="CP046908">
    <property type="protein sequence ID" value="QGZ35991.1"/>
    <property type="molecule type" value="Genomic_DNA"/>
</dbReference>
<feature type="domain" description="EamA" evidence="7">
    <location>
        <begin position="192"/>
        <end position="325"/>
    </location>
</feature>
<feature type="transmembrane region" description="Helical" evidence="6">
    <location>
        <begin position="310"/>
        <end position="329"/>
    </location>
</feature>
<proteinExistence type="inferred from homology"/>
<evidence type="ECO:0000256" key="5">
    <source>
        <dbReference type="ARBA" id="ARBA00023136"/>
    </source>
</evidence>
<feature type="transmembrane region" description="Helical" evidence="6">
    <location>
        <begin position="78"/>
        <end position="96"/>
    </location>
</feature>
<dbReference type="InterPro" id="IPR000620">
    <property type="entry name" value="EamA_dom"/>
</dbReference>
<protein>
    <submittedName>
        <fullName evidence="8">EamA family transporter</fullName>
    </submittedName>
</protein>
<dbReference type="SUPFAM" id="SSF103481">
    <property type="entry name" value="Multidrug resistance efflux transporter EmrE"/>
    <property type="match status" value="2"/>
</dbReference>
<dbReference type="KEGG" id="siw:GH266_16750"/>
<evidence type="ECO:0000313" key="8">
    <source>
        <dbReference type="EMBL" id="QGZ35991.1"/>
    </source>
</evidence>
<evidence type="ECO:0000256" key="3">
    <source>
        <dbReference type="ARBA" id="ARBA00022692"/>
    </source>
</evidence>
<dbReference type="Pfam" id="PF00892">
    <property type="entry name" value="EamA"/>
    <property type="match status" value="2"/>
</dbReference>
<organism evidence="8 9">
    <name type="scientific">Stappia indica</name>
    <dbReference type="NCBI Taxonomy" id="538381"/>
    <lineage>
        <taxon>Bacteria</taxon>
        <taxon>Pseudomonadati</taxon>
        <taxon>Pseudomonadota</taxon>
        <taxon>Alphaproteobacteria</taxon>
        <taxon>Hyphomicrobiales</taxon>
        <taxon>Stappiaceae</taxon>
        <taxon>Stappia</taxon>
    </lineage>
</organism>
<dbReference type="GO" id="GO:0016020">
    <property type="term" value="C:membrane"/>
    <property type="evidence" value="ECO:0007669"/>
    <property type="project" value="UniProtKB-SubCell"/>
</dbReference>
<evidence type="ECO:0000256" key="2">
    <source>
        <dbReference type="ARBA" id="ARBA00007362"/>
    </source>
</evidence>
<evidence type="ECO:0000313" key="9">
    <source>
        <dbReference type="Proteomes" id="UP000435648"/>
    </source>
</evidence>
<reference evidence="8 9" key="1">
    <citation type="submission" date="2019-12" db="EMBL/GenBank/DDBJ databases">
        <title>The genome of Stappia indica PHM037.</title>
        <authorList>
            <person name="Kacar D."/>
            <person name="Galan B."/>
            <person name="Canedo L."/>
            <person name="Rodriguez P."/>
            <person name="de la Calle F."/>
            <person name="Garcia J.L."/>
        </authorList>
    </citation>
    <scope>NUCLEOTIDE SEQUENCE [LARGE SCALE GENOMIC DNA]</scope>
    <source>
        <strain evidence="8 9">PHM037</strain>
    </source>
</reference>
<feature type="transmembrane region" description="Helical" evidence="6">
    <location>
        <begin position="108"/>
        <end position="129"/>
    </location>
</feature>
<feature type="transmembrane region" description="Helical" evidence="6">
    <location>
        <begin position="135"/>
        <end position="154"/>
    </location>
</feature>
<feature type="domain" description="EamA" evidence="7">
    <location>
        <begin position="48"/>
        <end position="177"/>
    </location>
</feature>
<dbReference type="InterPro" id="IPR037185">
    <property type="entry name" value="EmrE-like"/>
</dbReference>
<dbReference type="InterPro" id="IPR050638">
    <property type="entry name" value="AA-Vitamin_Transporters"/>
</dbReference>
<evidence type="ECO:0000256" key="6">
    <source>
        <dbReference type="SAM" id="Phobius"/>
    </source>
</evidence>
<accession>A0A857CAY5</accession>
<feature type="transmembrane region" description="Helical" evidence="6">
    <location>
        <begin position="282"/>
        <end position="304"/>
    </location>
</feature>
<keyword evidence="3 6" id="KW-0812">Transmembrane</keyword>
<keyword evidence="5 6" id="KW-0472">Membrane</keyword>
<evidence type="ECO:0000256" key="1">
    <source>
        <dbReference type="ARBA" id="ARBA00004141"/>
    </source>
</evidence>
<comment type="subcellular location">
    <subcellularLocation>
        <location evidence="1">Membrane</location>
        <topology evidence="1">Multi-pass membrane protein</topology>
    </subcellularLocation>
</comment>
<dbReference type="Proteomes" id="UP000435648">
    <property type="component" value="Chromosome"/>
</dbReference>
<name>A0A857CAY5_9HYPH</name>
<dbReference type="PANTHER" id="PTHR32322">
    <property type="entry name" value="INNER MEMBRANE TRANSPORTER"/>
    <property type="match status" value="1"/>
</dbReference>
<evidence type="ECO:0000256" key="4">
    <source>
        <dbReference type="ARBA" id="ARBA00022989"/>
    </source>
</evidence>
<dbReference type="AlphaFoldDB" id="A0A857CAY5"/>
<feature type="transmembrane region" description="Helical" evidence="6">
    <location>
        <begin position="161"/>
        <end position="179"/>
    </location>
</feature>
<dbReference type="PANTHER" id="PTHR32322:SF2">
    <property type="entry name" value="EAMA DOMAIN-CONTAINING PROTEIN"/>
    <property type="match status" value="1"/>
</dbReference>
<feature type="transmembrane region" description="Helical" evidence="6">
    <location>
        <begin position="256"/>
        <end position="275"/>
    </location>
</feature>
<evidence type="ECO:0000259" key="7">
    <source>
        <dbReference type="Pfam" id="PF00892"/>
    </source>
</evidence>
<gene>
    <name evidence="8" type="ORF">GH266_16750</name>
</gene>